<dbReference type="GO" id="GO:0006979">
    <property type="term" value="P:response to oxidative stress"/>
    <property type="evidence" value="ECO:0007669"/>
    <property type="project" value="TreeGrafter"/>
</dbReference>
<accession>A0A0W0G902</accession>
<comment type="subcellular location">
    <subcellularLocation>
        <location evidence="1">Mitochondrion</location>
    </subcellularLocation>
</comment>
<evidence type="ECO:0000313" key="7">
    <source>
        <dbReference type="EMBL" id="KTB45030.1"/>
    </source>
</evidence>
<evidence type="ECO:0000256" key="2">
    <source>
        <dbReference type="ARBA" id="ARBA00009540"/>
    </source>
</evidence>
<keyword evidence="3" id="KW-0496">Mitochondrion</keyword>
<reference evidence="7 8" key="1">
    <citation type="submission" date="2015-12" db="EMBL/GenBank/DDBJ databases">
        <title>Draft genome sequence of Moniliophthora roreri, the causal agent of frosty pod rot of cacao.</title>
        <authorList>
            <person name="Aime M.C."/>
            <person name="Diaz-Valderrama J.R."/>
            <person name="Kijpornyongpan T."/>
            <person name="Phillips-Mora W."/>
        </authorList>
    </citation>
    <scope>NUCLEOTIDE SEQUENCE [LARGE SCALE GENOMIC DNA]</scope>
    <source>
        <strain evidence="7 8">MCA 2952</strain>
    </source>
</reference>
<feature type="compositionally biased region" description="Pro residues" evidence="5">
    <location>
        <begin position="64"/>
        <end position="84"/>
    </location>
</feature>
<dbReference type="SMART" id="SM00584">
    <property type="entry name" value="TLDc"/>
    <property type="match status" value="1"/>
</dbReference>
<evidence type="ECO:0000256" key="4">
    <source>
        <dbReference type="ARBA" id="ARBA00040604"/>
    </source>
</evidence>
<evidence type="ECO:0000256" key="3">
    <source>
        <dbReference type="ARBA" id="ARBA00023128"/>
    </source>
</evidence>
<dbReference type="InterPro" id="IPR006571">
    <property type="entry name" value="TLDc_dom"/>
</dbReference>
<dbReference type="PANTHER" id="PTHR23354:SF62">
    <property type="entry name" value="MUSTARD, ISOFORM V"/>
    <property type="match status" value="1"/>
</dbReference>
<feature type="compositionally biased region" description="Basic and acidic residues" evidence="5">
    <location>
        <begin position="169"/>
        <end position="181"/>
    </location>
</feature>
<comment type="similarity">
    <text evidence="2">Belongs to the OXR1 family.</text>
</comment>
<dbReference type="GO" id="GO:0005739">
    <property type="term" value="C:mitochondrion"/>
    <property type="evidence" value="ECO:0007669"/>
    <property type="project" value="UniProtKB-SubCell"/>
</dbReference>
<gene>
    <name evidence="7" type="ORF">WG66_2393</name>
</gene>
<dbReference type="AlphaFoldDB" id="A0A0W0G902"/>
<evidence type="ECO:0000256" key="1">
    <source>
        <dbReference type="ARBA" id="ARBA00004173"/>
    </source>
</evidence>
<dbReference type="Pfam" id="PF07534">
    <property type="entry name" value="TLD"/>
    <property type="match status" value="1"/>
</dbReference>
<dbReference type="PANTHER" id="PTHR23354">
    <property type="entry name" value="NUCLEOLAR PROTEIN 7/ESTROGEN RECEPTOR COACTIVATOR-RELATED"/>
    <property type="match status" value="1"/>
</dbReference>
<name>A0A0W0G902_MONRR</name>
<evidence type="ECO:0000256" key="5">
    <source>
        <dbReference type="SAM" id="MobiDB-lite"/>
    </source>
</evidence>
<dbReference type="PROSITE" id="PS51886">
    <property type="entry name" value="TLDC"/>
    <property type="match status" value="1"/>
</dbReference>
<proteinExistence type="inferred from homology"/>
<organism evidence="7 8">
    <name type="scientific">Moniliophthora roreri</name>
    <name type="common">Frosty pod rot fungus</name>
    <name type="synonym">Monilia roreri</name>
    <dbReference type="NCBI Taxonomy" id="221103"/>
    <lineage>
        <taxon>Eukaryota</taxon>
        <taxon>Fungi</taxon>
        <taxon>Dikarya</taxon>
        <taxon>Basidiomycota</taxon>
        <taxon>Agaricomycotina</taxon>
        <taxon>Agaricomycetes</taxon>
        <taxon>Agaricomycetidae</taxon>
        <taxon>Agaricales</taxon>
        <taxon>Marasmiineae</taxon>
        <taxon>Marasmiaceae</taxon>
        <taxon>Moniliophthora</taxon>
    </lineage>
</organism>
<comment type="caution">
    <text evidence="7">The sequence shown here is derived from an EMBL/GenBank/DDBJ whole genome shotgun (WGS) entry which is preliminary data.</text>
</comment>
<dbReference type="GO" id="GO:0005634">
    <property type="term" value="C:nucleus"/>
    <property type="evidence" value="ECO:0007669"/>
    <property type="project" value="TreeGrafter"/>
</dbReference>
<evidence type="ECO:0000259" key="6">
    <source>
        <dbReference type="PROSITE" id="PS51886"/>
    </source>
</evidence>
<feature type="domain" description="TLDc" evidence="6">
    <location>
        <begin position="396"/>
        <end position="589"/>
    </location>
</feature>
<dbReference type="Proteomes" id="UP000054988">
    <property type="component" value="Unassembled WGS sequence"/>
</dbReference>
<feature type="compositionally biased region" description="Polar residues" evidence="5">
    <location>
        <begin position="244"/>
        <end position="253"/>
    </location>
</feature>
<dbReference type="EMBL" id="LATX01000797">
    <property type="protein sequence ID" value="KTB45030.1"/>
    <property type="molecule type" value="Genomic_DNA"/>
</dbReference>
<dbReference type="eggNOG" id="KOG2372">
    <property type="taxonomic scope" value="Eukaryota"/>
</dbReference>
<feature type="compositionally biased region" description="Basic and acidic residues" evidence="5">
    <location>
        <begin position="131"/>
        <end position="147"/>
    </location>
</feature>
<protein>
    <recommendedName>
        <fullName evidence="4">Oxidation resistance protein 1</fullName>
    </recommendedName>
</protein>
<evidence type="ECO:0000313" key="8">
    <source>
        <dbReference type="Proteomes" id="UP000054988"/>
    </source>
</evidence>
<sequence length="590" mass="62909">MPDPLDDTDSAAQAIPVAPLIPVPSSSSLQPRPQPQPQPEPASLSKSKRDEEEMYDRFATLFSPPTPRASPSPTPPPIWAPPSKPKTNPVIPRRTIPESPMDDFGAFVSVPPAEDPLAPSSSFPSFDELDSGSRADTWLKEAKEASERKRRSLLDEFDDGLFSSGSSQRIEEPMPEPKSEEGSIMDLTTSTPPRHKRHSTSPHPSSSSTFPNPRRSPTLSHATLAPPVYTSSTSPEPPKLGTVGRSSSYQTLSHILGWSSSSRSPPASSSTTPEIPAQHTKTLSETLNFTLKHAPAFPSLNINIAPPSSSPFASHHAPGPGIISGAPGFRPDEYTGNWDKGYSRALDEELAFSRSSPGNGSNGDGSASSRELGLGSLIERKTGHVELKGRRETTVSVLDGVLADEIRTHLPALSRLPKTWTLLYSLDQHGISLNTLYSRCEPPPLSASGLSPRKGEVLVIKDGGDRVFGVFLGESLTKSRGGYGGGGESFLFTFMPSVTGDMVSPEIRVWKSTHKNTYISLASSDFLGFGGGDGSYGLYLDGGLLEGSSARCVTFDNEVLCSVGGPSGGRIRGREVVFEVVGLEVWGVGG</sequence>
<feature type="compositionally biased region" description="Low complexity" evidence="5">
    <location>
        <begin position="259"/>
        <end position="273"/>
    </location>
</feature>
<feature type="region of interest" description="Disordered" evidence="5">
    <location>
        <begin position="1"/>
        <end position="278"/>
    </location>
</feature>